<proteinExistence type="predicted"/>
<keyword evidence="1" id="KW-0175">Coiled coil</keyword>
<gene>
    <name evidence="2" type="ORF">FKG94_07420</name>
</gene>
<dbReference type="RefSeq" id="WP_142903570.1">
    <property type="nucleotide sequence ID" value="NZ_ML660090.1"/>
</dbReference>
<reference evidence="2 3" key="1">
    <citation type="submission" date="2019-06" db="EMBL/GenBank/DDBJ databases">
        <title>Whole genome sequence for Cellvibrionaceae sp. R142.</title>
        <authorList>
            <person name="Wang G."/>
        </authorList>
    </citation>
    <scope>NUCLEOTIDE SEQUENCE [LARGE SCALE GENOMIC DNA]</scope>
    <source>
        <strain evidence="2 3">R142</strain>
    </source>
</reference>
<accession>A0A545TZB4</accession>
<dbReference type="AlphaFoldDB" id="A0A545TZB4"/>
<comment type="caution">
    <text evidence="2">The sequence shown here is derived from an EMBL/GenBank/DDBJ whole genome shotgun (WGS) entry which is preliminary data.</text>
</comment>
<organism evidence="2 3">
    <name type="scientific">Exilibacterium tricleocarpae</name>
    <dbReference type="NCBI Taxonomy" id="2591008"/>
    <lineage>
        <taxon>Bacteria</taxon>
        <taxon>Pseudomonadati</taxon>
        <taxon>Pseudomonadota</taxon>
        <taxon>Gammaproteobacteria</taxon>
        <taxon>Cellvibrionales</taxon>
        <taxon>Cellvibrionaceae</taxon>
        <taxon>Exilibacterium</taxon>
    </lineage>
</organism>
<keyword evidence="3" id="KW-1185">Reference proteome</keyword>
<dbReference type="EMBL" id="VHSG01000007">
    <property type="protein sequence ID" value="TQV82554.1"/>
    <property type="molecule type" value="Genomic_DNA"/>
</dbReference>
<name>A0A545TZB4_9GAMM</name>
<sequence length="214" mass="24285">MKTMFPKTLFPKTPSPKAACRIVFIAILGCVAAGAAVAEIFIYRYVNEDGVKVINHFIPPEFAQKGYEVLNRSGEVVKVVQPAVSKEEAAQREKVRVEQEALARWDKSLRRRYSTVGDIEAAKERKLGQLNANMSLLRTNITGLREELETHQSRAANLERAGRFIPQSLLTNIRNLKSELEHTKAQVIQREAEYDEVAAKYDRDIERFKEIAVN</sequence>
<protein>
    <recommendedName>
        <fullName evidence="4">DUF4124 domain-containing protein</fullName>
    </recommendedName>
</protein>
<evidence type="ECO:0008006" key="4">
    <source>
        <dbReference type="Google" id="ProtNLM"/>
    </source>
</evidence>
<evidence type="ECO:0000313" key="3">
    <source>
        <dbReference type="Proteomes" id="UP000319732"/>
    </source>
</evidence>
<evidence type="ECO:0000256" key="1">
    <source>
        <dbReference type="SAM" id="Coils"/>
    </source>
</evidence>
<dbReference type="Proteomes" id="UP000319732">
    <property type="component" value="Unassembled WGS sequence"/>
</dbReference>
<dbReference type="OrthoDB" id="6080407at2"/>
<evidence type="ECO:0000313" key="2">
    <source>
        <dbReference type="EMBL" id="TQV82554.1"/>
    </source>
</evidence>
<feature type="coiled-coil region" evidence="1">
    <location>
        <begin position="127"/>
        <end position="193"/>
    </location>
</feature>